<feature type="non-terminal residue" evidence="1">
    <location>
        <position position="95"/>
    </location>
</feature>
<reference evidence="1" key="1">
    <citation type="submission" date="2021-06" db="EMBL/GenBank/DDBJ databases">
        <authorList>
            <person name="Kallberg Y."/>
            <person name="Tangrot J."/>
            <person name="Rosling A."/>
        </authorList>
    </citation>
    <scope>NUCLEOTIDE SEQUENCE</scope>
    <source>
        <strain evidence="1">MA461A</strain>
    </source>
</reference>
<sequence>PLHLIIDIDARQKPNPTNPKVLSLDDKKITREDLLFQILVACADALSLIPDYYRELKRFTEKVIELVGEPYSKFIDYGFSKTHFNLQLLRSAKEH</sequence>
<comment type="caution">
    <text evidence="1">The sequence shown here is derived from an EMBL/GenBank/DDBJ whole genome shotgun (WGS) entry which is preliminary data.</text>
</comment>
<dbReference type="Proteomes" id="UP000789920">
    <property type="component" value="Unassembled WGS sequence"/>
</dbReference>
<feature type="non-terminal residue" evidence="1">
    <location>
        <position position="1"/>
    </location>
</feature>
<protein>
    <submittedName>
        <fullName evidence="1">11576_t:CDS:1</fullName>
    </submittedName>
</protein>
<name>A0ACA9RHG5_9GLOM</name>
<proteinExistence type="predicted"/>
<keyword evidence="2" id="KW-1185">Reference proteome</keyword>
<accession>A0ACA9RHG5</accession>
<evidence type="ECO:0000313" key="2">
    <source>
        <dbReference type="Proteomes" id="UP000789920"/>
    </source>
</evidence>
<gene>
    <name evidence="1" type="ORF">RPERSI_LOCUS19537</name>
</gene>
<dbReference type="EMBL" id="CAJVQC010053665">
    <property type="protein sequence ID" value="CAG8793212.1"/>
    <property type="molecule type" value="Genomic_DNA"/>
</dbReference>
<organism evidence="1 2">
    <name type="scientific">Racocetra persica</name>
    <dbReference type="NCBI Taxonomy" id="160502"/>
    <lineage>
        <taxon>Eukaryota</taxon>
        <taxon>Fungi</taxon>
        <taxon>Fungi incertae sedis</taxon>
        <taxon>Mucoromycota</taxon>
        <taxon>Glomeromycotina</taxon>
        <taxon>Glomeromycetes</taxon>
        <taxon>Diversisporales</taxon>
        <taxon>Gigasporaceae</taxon>
        <taxon>Racocetra</taxon>
    </lineage>
</organism>
<evidence type="ECO:0000313" key="1">
    <source>
        <dbReference type="EMBL" id="CAG8793212.1"/>
    </source>
</evidence>